<dbReference type="InterPro" id="IPR036770">
    <property type="entry name" value="Ankyrin_rpt-contain_sf"/>
</dbReference>
<evidence type="ECO:0000313" key="2">
    <source>
        <dbReference type="EMBL" id="SNT61473.1"/>
    </source>
</evidence>
<name>A0A239P411_9ACTN</name>
<dbReference type="SUPFAM" id="SSF48403">
    <property type="entry name" value="Ankyrin repeat"/>
    <property type="match status" value="1"/>
</dbReference>
<reference evidence="2 3" key="1">
    <citation type="submission" date="2017-06" db="EMBL/GenBank/DDBJ databases">
        <authorList>
            <person name="Kim H.J."/>
            <person name="Triplett B.A."/>
        </authorList>
    </citation>
    <scope>NUCLEOTIDE SEQUENCE [LARGE SCALE GENOMIC DNA]</scope>
    <source>
        <strain evidence="2 3">CGMCC 4.2132</strain>
    </source>
</reference>
<feature type="region of interest" description="Disordered" evidence="1">
    <location>
        <begin position="340"/>
        <end position="373"/>
    </location>
</feature>
<protein>
    <submittedName>
        <fullName evidence="2">Uncharacterized protein</fullName>
    </submittedName>
</protein>
<dbReference type="RefSeq" id="WP_179282544.1">
    <property type="nucleotide sequence ID" value="NZ_FZOD01000084.1"/>
</dbReference>
<dbReference type="Gene3D" id="1.25.40.20">
    <property type="entry name" value="Ankyrin repeat-containing domain"/>
    <property type="match status" value="1"/>
</dbReference>
<feature type="compositionally biased region" description="Basic residues" evidence="1">
    <location>
        <begin position="193"/>
        <end position="208"/>
    </location>
</feature>
<dbReference type="Pfam" id="PF12796">
    <property type="entry name" value="Ank_2"/>
    <property type="match status" value="1"/>
</dbReference>
<evidence type="ECO:0000313" key="3">
    <source>
        <dbReference type="Proteomes" id="UP000198282"/>
    </source>
</evidence>
<dbReference type="InterPro" id="IPR002110">
    <property type="entry name" value="Ankyrin_rpt"/>
</dbReference>
<evidence type="ECO:0000256" key="1">
    <source>
        <dbReference type="SAM" id="MobiDB-lite"/>
    </source>
</evidence>
<dbReference type="AlphaFoldDB" id="A0A239P411"/>
<gene>
    <name evidence="2" type="ORF">SAMN05216276_10841</name>
</gene>
<dbReference type="Proteomes" id="UP000198282">
    <property type="component" value="Unassembled WGS sequence"/>
</dbReference>
<keyword evidence="3" id="KW-1185">Reference proteome</keyword>
<feature type="compositionally biased region" description="Basic and acidic residues" evidence="1">
    <location>
        <begin position="355"/>
        <end position="373"/>
    </location>
</feature>
<proteinExistence type="predicted"/>
<feature type="compositionally biased region" description="Basic residues" evidence="1">
    <location>
        <begin position="173"/>
        <end position="186"/>
    </location>
</feature>
<feature type="region of interest" description="Disordered" evidence="1">
    <location>
        <begin position="138"/>
        <end position="212"/>
    </location>
</feature>
<feature type="compositionally biased region" description="Basic residues" evidence="1">
    <location>
        <begin position="145"/>
        <end position="162"/>
    </location>
</feature>
<organism evidence="2 3">
    <name type="scientific">Streptosporangium subroseum</name>
    <dbReference type="NCBI Taxonomy" id="106412"/>
    <lineage>
        <taxon>Bacteria</taxon>
        <taxon>Bacillati</taxon>
        <taxon>Actinomycetota</taxon>
        <taxon>Actinomycetes</taxon>
        <taxon>Streptosporangiales</taxon>
        <taxon>Streptosporangiaceae</taxon>
        <taxon>Streptosporangium</taxon>
    </lineage>
</organism>
<accession>A0A239P411</accession>
<sequence length="373" mass="42943">MAATDDVRRWGINNWTDLDLVRAELAAGADPNSGVPVFEKPLHAAADRGSPEVVAELAMRVDDVDAENRGRTALWMAVFEDRTDNARALDPARHDRRTRLPQHEADLLATAWENDDPDRIRKRALQDIVTALVLTPGPLEQRPRLPGRIRRRRRHRHHRRPGLRPPAPDSTLHRRTDRLHRDHRRLAPLGRQRPTRVRLQRHPHRRRPHPPDFRVFSARQRAAHMAAKPTILLPDNERKRLLPLTELPHICQKSTITLRPDDLGIKDKLRQDRRYLTPNWQDAYKSIRANTEGVNGRIKGHHIDVGDPKNRLAHGRVAQTLLTALMVCMANQHILLSWRQTHDRTEPAPQDTTTPDEHDPAPPRADSRPPPRE</sequence>
<dbReference type="EMBL" id="FZOD01000084">
    <property type="protein sequence ID" value="SNT61473.1"/>
    <property type="molecule type" value="Genomic_DNA"/>
</dbReference>